<comment type="caution">
    <text evidence="3">The sequence shown here is derived from an EMBL/GenBank/DDBJ whole genome shotgun (WGS) entry which is preliminary data.</text>
</comment>
<protein>
    <recommendedName>
        <fullName evidence="2">Major facilitator superfamily (MFS) profile domain-containing protein</fullName>
    </recommendedName>
</protein>
<gene>
    <name evidence="3" type="ORF">S06H3_02469</name>
</gene>
<feature type="transmembrane region" description="Helical" evidence="1">
    <location>
        <begin position="74"/>
        <end position="98"/>
    </location>
</feature>
<dbReference type="EMBL" id="BARV01000725">
    <property type="protein sequence ID" value="GAI01633.1"/>
    <property type="molecule type" value="Genomic_DNA"/>
</dbReference>
<evidence type="ECO:0000313" key="3">
    <source>
        <dbReference type="EMBL" id="GAI01633.1"/>
    </source>
</evidence>
<organism evidence="3">
    <name type="scientific">marine sediment metagenome</name>
    <dbReference type="NCBI Taxonomy" id="412755"/>
    <lineage>
        <taxon>unclassified sequences</taxon>
        <taxon>metagenomes</taxon>
        <taxon>ecological metagenomes</taxon>
    </lineage>
</organism>
<keyword evidence="1" id="KW-0812">Transmembrane</keyword>
<proteinExistence type="predicted"/>
<dbReference type="Gene3D" id="1.20.1250.20">
    <property type="entry name" value="MFS general substrate transporter like domains"/>
    <property type="match status" value="1"/>
</dbReference>
<dbReference type="GO" id="GO:0022857">
    <property type="term" value="F:transmembrane transporter activity"/>
    <property type="evidence" value="ECO:0007669"/>
    <property type="project" value="InterPro"/>
</dbReference>
<sequence length="129" mass="13970">MATAFFVVHAINKLALPDSQIGMFTLLLLGGQTVSSVLWGYLGDRNGYKMVMELGGVLTILSIILALFSSTLYLFYAVFFVFGWAFSAQLISGMGLVLEFSKPEMRPTYVASANTVRAPFMALSPLLGG</sequence>
<dbReference type="AlphaFoldDB" id="X1K4Z4"/>
<dbReference type="PANTHER" id="PTHR23526">
    <property type="entry name" value="INTEGRAL MEMBRANE TRANSPORT PROTEIN-RELATED"/>
    <property type="match status" value="1"/>
</dbReference>
<evidence type="ECO:0000256" key="1">
    <source>
        <dbReference type="SAM" id="Phobius"/>
    </source>
</evidence>
<reference evidence="3" key="1">
    <citation type="journal article" date="2014" name="Front. Microbiol.">
        <title>High frequency of phylogenetically diverse reductive dehalogenase-homologous genes in deep subseafloor sedimentary metagenomes.</title>
        <authorList>
            <person name="Kawai M."/>
            <person name="Futagami T."/>
            <person name="Toyoda A."/>
            <person name="Takaki Y."/>
            <person name="Nishi S."/>
            <person name="Hori S."/>
            <person name="Arai W."/>
            <person name="Tsubouchi T."/>
            <person name="Morono Y."/>
            <person name="Uchiyama I."/>
            <person name="Ito T."/>
            <person name="Fujiyama A."/>
            <person name="Inagaki F."/>
            <person name="Takami H."/>
        </authorList>
    </citation>
    <scope>NUCLEOTIDE SEQUENCE</scope>
    <source>
        <strain evidence="3">Expedition CK06-06</strain>
    </source>
</reference>
<feature type="domain" description="Major facilitator superfamily (MFS) profile" evidence="2">
    <location>
        <begin position="1"/>
        <end position="129"/>
    </location>
</feature>
<dbReference type="Pfam" id="PF07690">
    <property type="entry name" value="MFS_1"/>
    <property type="match status" value="1"/>
</dbReference>
<dbReference type="InterPro" id="IPR011701">
    <property type="entry name" value="MFS"/>
</dbReference>
<dbReference type="SUPFAM" id="SSF103473">
    <property type="entry name" value="MFS general substrate transporter"/>
    <property type="match status" value="1"/>
</dbReference>
<keyword evidence="1" id="KW-1133">Transmembrane helix</keyword>
<name>X1K4Z4_9ZZZZ</name>
<dbReference type="PROSITE" id="PS50850">
    <property type="entry name" value="MFS"/>
    <property type="match status" value="1"/>
</dbReference>
<evidence type="ECO:0000259" key="2">
    <source>
        <dbReference type="PROSITE" id="PS50850"/>
    </source>
</evidence>
<dbReference type="InterPro" id="IPR036259">
    <property type="entry name" value="MFS_trans_sf"/>
</dbReference>
<dbReference type="InterPro" id="IPR052528">
    <property type="entry name" value="Sugar_transport-like"/>
</dbReference>
<accession>X1K4Z4</accession>
<feature type="transmembrane region" description="Helical" evidence="1">
    <location>
        <begin position="50"/>
        <end position="68"/>
    </location>
</feature>
<keyword evidence="1" id="KW-0472">Membrane</keyword>
<feature type="non-terminal residue" evidence="3">
    <location>
        <position position="129"/>
    </location>
</feature>
<dbReference type="InterPro" id="IPR020846">
    <property type="entry name" value="MFS_dom"/>
</dbReference>
<feature type="transmembrane region" description="Helical" evidence="1">
    <location>
        <begin position="21"/>
        <end position="43"/>
    </location>
</feature>
<dbReference type="PANTHER" id="PTHR23526:SF1">
    <property type="entry name" value="MAJOR FACILITATOR SUPERFAMILY MFS_1"/>
    <property type="match status" value="1"/>
</dbReference>